<dbReference type="InterPro" id="IPR051010">
    <property type="entry name" value="BCAA_transport"/>
</dbReference>
<feature type="chain" id="PRO_5003540886" evidence="3">
    <location>
        <begin position="24"/>
        <end position="376"/>
    </location>
</feature>
<protein>
    <submittedName>
        <fullName evidence="5">ABC-type branched-chain amino acid transport system, periplasmic component</fullName>
    </submittedName>
</protein>
<feature type="domain" description="Leucine-binding protein" evidence="4">
    <location>
        <begin position="26"/>
        <end position="365"/>
    </location>
</feature>
<evidence type="ECO:0000313" key="6">
    <source>
        <dbReference type="Proteomes" id="UP000003806"/>
    </source>
</evidence>
<name>H0ULR5_9BACT</name>
<organism evidence="5 6">
    <name type="scientific">Jonquetella anthropi DSM 22815</name>
    <dbReference type="NCBI Taxonomy" id="885272"/>
    <lineage>
        <taxon>Bacteria</taxon>
        <taxon>Thermotogati</taxon>
        <taxon>Synergistota</taxon>
        <taxon>Synergistia</taxon>
        <taxon>Synergistales</taxon>
        <taxon>Dethiosulfovibrionaceae</taxon>
        <taxon>Jonquetella</taxon>
    </lineage>
</organism>
<dbReference type="InterPro" id="IPR028082">
    <property type="entry name" value="Peripla_BP_I"/>
</dbReference>
<accession>H0ULR5</accession>
<evidence type="ECO:0000256" key="3">
    <source>
        <dbReference type="SAM" id="SignalP"/>
    </source>
</evidence>
<dbReference type="OrthoDB" id="1392at2"/>
<feature type="signal peptide" evidence="3">
    <location>
        <begin position="1"/>
        <end position="23"/>
    </location>
</feature>
<dbReference type="PANTHER" id="PTHR30483">
    <property type="entry name" value="LEUCINE-SPECIFIC-BINDING PROTEIN"/>
    <property type="match status" value="1"/>
</dbReference>
<keyword evidence="2 3" id="KW-0732">Signal</keyword>
<gene>
    <name evidence="5" type="ORF">JonanDRAFT_1190</name>
</gene>
<dbReference type="Gene3D" id="3.40.50.2300">
    <property type="match status" value="2"/>
</dbReference>
<dbReference type="eggNOG" id="COG0683">
    <property type="taxonomic scope" value="Bacteria"/>
</dbReference>
<dbReference type="SUPFAM" id="SSF53822">
    <property type="entry name" value="Periplasmic binding protein-like I"/>
    <property type="match status" value="1"/>
</dbReference>
<sequence>MNRMKMLALSAFAAGAVMGTAFAADPIKIGVYLPLTGNSAFGGQLELEGAQLAHEKFPTIMNRPVELIVVDNKSDKVESANAVQRLVDKEKVVAIIGSFGSSLSMAGGEVAESAHIPMVGTSCSNPMVTMGKKYVFRAGFIDPYQGAGAAGWAIEKMGAKTAAILQEVSNDYSVGLAKFFKDAFEKKGGKIVAISNFQTGDQDFTAQLTEIISHSPDVLYIPINFAEGAIIMRQARELGGEFKIMGGDAMDNPEMAKIAGDACEGFTFTAVPYAREMPGKTESAELFTKYWDEHHTDEPSALSALGYDCYLMIKDAIERTGSTDPEKITEGLATIKDLPCATGLTTINATHDAEKAVGIVQIINGKRTFVGTQATD</sequence>
<dbReference type="CDD" id="cd06347">
    <property type="entry name" value="PBP1_ABC_LivK_ligand_binding-like"/>
    <property type="match status" value="1"/>
</dbReference>
<dbReference type="EMBL" id="CM001376">
    <property type="protein sequence ID" value="EHM13556.1"/>
    <property type="molecule type" value="Genomic_DNA"/>
</dbReference>
<dbReference type="PANTHER" id="PTHR30483:SF6">
    <property type="entry name" value="PERIPLASMIC BINDING PROTEIN OF ABC TRANSPORTER FOR NATURAL AMINO ACIDS"/>
    <property type="match status" value="1"/>
</dbReference>
<evidence type="ECO:0000259" key="4">
    <source>
        <dbReference type="Pfam" id="PF13458"/>
    </source>
</evidence>
<dbReference type="RefSeq" id="WP_008523159.1">
    <property type="nucleotide sequence ID" value="NZ_CM001376.1"/>
</dbReference>
<dbReference type="HOGENOM" id="CLU_027128_6_1_0"/>
<dbReference type="Pfam" id="PF13458">
    <property type="entry name" value="Peripla_BP_6"/>
    <property type="match status" value="1"/>
</dbReference>
<evidence type="ECO:0000256" key="1">
    <source>
        <dbReference type="ARBA" id="ARBA00010062"/>
    </source>
</evidence>
<comment type="similarity">
    <text evidence="1">Belongs to the leucine-binding protein family.</text>
</comment>
<dbReference type="Proteomes" id="UP000003806">
    <property type="component" value="Chromosome"/>
</dbReference>
<dbReference type="AlphaFoldDB" id="H0ULR5"/>
<proteinExistence type="inferred from homology"/>
<reference evidence="5 6" key="1">
    <citation type="submission" date="2011-11" db="EMBL/GenBank/DDBJ databases">
        <title>The Noncontiguous Finished genome of Jonquetella anthropi DSM 22815.</title>
        <authorList>
            <consortium name="US DOE Joint Genome Institute (JGI-PGF)"/>
            <person name="Lucas S."/>
            <person name="Copeland A."/>
            <person name="Lapidus A."/>
            <person name="Glavina del Rio T."/>
            <person name="Dalin E."/>
            <person name="Tice H."/>
            <person name="Bruce D."/>
            <person name="Goodwin L."/>
            <person name="Pitluck S."/>
            <person name="Peters L."/>
            <person name="Mikhailova N."/>
            <person name="Held B."/>
            <person name="Kyrpides N."/>
            <person name="Mavromatis K."/>
            <person name="Ivanova N."/>
            <person name="Markowitz V."/>
            <person name="Cheng J.-F."/>
            <person name="Hugenholtz P."/>
            <person name="Woyke T."/>
            <person name="Wu D."/>
            <person name="Gronow S."/>
            <person name="Wellnitz S."/>
            <person name="Brambilla E."/>
            <person name="Klenk H.-P."/>
            <person name="Eisen J.A."/>
        </authorList>
    </citation>
    <scope>NUCLEOTIDE SEQUENCE [LARGE SCALE GENOMIC DNA]</scope>
    <source>
        <strain evidence="5 6">DSM 22815</strain>
    </source>
</reference>
<keyword evidence="6" id="KW-1185">Reference proteome</keyword>
<dbReference type="InterPro" id="IPR028081">
    <property type="entry name" value="Leu-bd"/>
</dbReference>
<evidence type="ECO:0000313" key="5">
    <source>
        <dbReference type="EMBL" id="EHM13556.1"/>
    </source>
</evidence>
<evidence type="ECO:0000256" key="2">
    <source>
        <dbReference type="ARBA" id="ARBA00022729"/>
    </source>
</evidence>
<dbReference type="STRING" id="885272.JonanDRAFT_1190"/>